<organism evidence="8 9">
    <name type="scientific">Pseudobowmanella zhangzhouensis</name>
    <dbReference type="NCBI Taxonomy" id="1537679"/>
    <lineage>
        <taxon>Bacteria</taxon>
        <taxon>Pseudomonadati</taxon>
        <taxon>Pseudomonadota</taxon>
        <taxon>Gammaproteobacteria</taxon>
        <taxon>Alteromonadales</taxon>
        <taxon>Alteromonadaceae</taxon>
    </lineage>
</organism>
<keyword evidence="4 7" id="KW-0812">Transmembrane</keyword>
<keyword evidence="9" id="KW-1185">Reference proteome</keyword>
<accession>A0ABW1XG16</accession>
<feature type="transmembrane region" description="Helical" evidence="7">
    <location>
        <begin position="81"/>
        <end position="103"/>
    </location>
</feature>
<gene>
    <name evidence="8" type="ORF">ACFP85_00780</name>
</gene>
<keyword evidence="3" id="KW-1003">Cell membrane</keyword>
<dbReference type="PANTHER" id="PTHR30250:SF10">
    <property type="entry name" value="LIPOPOLYSACCHARIDE BIOSYNTHESIS PROTEIN WZXC"/>
    <property type="match status" value="1"/>
</dbReference>
<proteinExistence type="inferred from homology"/>
<evidence type="ECO:0000256" key="7">
    <source>
        <dbReference type="SAM" id="Phobius"/>
    </source>
</evidence>
<name>A0ABW1XG16_9ALTE</name>
<protein>
    <submittedName>
        <fullName evidence="8">Oligosaccharide flippase family protein</fullName>
    </submittedName>
</protein>
<dbReference type="Pfam" id="PF13440">
    <property type="entry name" value="Polysacc_synt_3"/>
    <property type="match status" value="1"/>
</dbReference>
<dbReference type="InterPro" id="IPR050833">
    <property type="entry name" value="Poly_Biosynth_Transport"/>
</dbReference>
<feature type="transmembrane region" description="Helical" evidence="7">
    <location>
        <begin position="244"/>
        <end position="263"/>
    </location>
</feature>
<feature type="transmembrane region" description="Helical" evidence="7">
    <location>
        <begin position="174"/>
        <end position="192"/>
    </location>
</feature>
<evidence type="ECO:0000313" key="8">
    <source>
        <dbReference type="EMBL" id="MFC6438696.1"/>
    </source>
</evidence>
<comment type="caution">
    <text evidence="8">The sequence shown here is derived from an EMBL/GenBank/DDBJ whole genome shotgun (WGS) entry which is preliminary data.</text>
</comment>
<feature type="transmembrane region" description="Helical" evidence="7">
    <location>
        <begin position="412"/>
        <end position="433"/>
    </location>
</feature>
<feature type="transmembrane region" description="Helical" evidence="7">
    <location>
        <begin position="381"/>
        <end position="400"/>
    </location>
</feature>
<dbReference type="Proteomes" id="UP001596364">
    <property type="component" value="Unassembled WGS sequence"/>
</dbReference>
<feature type="transmembrane region" description="Helical" evidence="7">
    <location>
        <begin position="358"/>
        <end position="375"/>
    </location>
</feature>
<comment type="subcellular location">
    <subcellularLocation>
        <location evidence="1">Cell membrane</location>
        <topology evidence="1">Multi-pass membrane protein</topology>
    </subcellularLocation>
</comment>
<keyword evidence="5 7" id="KW-1133">Transmembrane helix</keyword>
<feature type="transmembrane region" description="Helical" evidence="7">
    <location>
        <begin position="149"/>
        <end position="168"/>
    </location>
</feature>
<sequence>MSQQSQTKVVSSVGWSFLTRYSNKFIGLLNTLVLARLLTPEDFGIVALSSIFINFLLALTEANLHLYLIRHKEDNDQLFSSVWTASVMQAVVVSIFMAIGAPYAADFFEQPLLEQIIYCLIIVRLLDGCRNVGIYIAQKHLNFKLDFKVTFYSKISSVIFTIGLAIWLQSYWALVLGQICSSAVALIYSYVLHPFRPHFSLYQWREILAYSKATIPATIAGYLNTQIHMIAAGRLGTTEFIGRYHMALNIGAMFTFELMLPIIRGLAPNFSIVKDSGEGEKFFKMATTLAVYAFVPLGVGINAVAPEFIQTLLGEQWLPAAPMLAWFSLFFMISGIMMFLSGQFLIILGKEQLSNRLVWMRTAMISIAIALTVHFGSYTDIPRSLFLYTIAALPLILYFVSRAMAFSLRNYLTGWIPPVLAALLMWSMLHYLPLQGLPFWLLLPVKIVIGGLTYLLTLTLLYKLRGKPENSVEAFILNKIPRKHFRSGK</sequence>
<evidence type="ECO:0000256" key="3">
    <source>
        <dbReference type="ARBA" id="ARBA00022475"/>
    </source>
</evidence>
<feature type="transmembrane region" description="Helical" evidence="7">
    <location>
        <begin position="21"/>
        <end position="39"/>
    </location>
</feature>
<dbReference type="PANTHER" id="PTHR30250">
    <property type="entry name" value="PST FAMILY PREDICTED COLANIC ACID TRANSPORTER"/>
    <property type="match status" value="1"/>
</dbReference>
<reference evidence="9" key="1">
    <citation type="journal article" date="2019" name="Int. J. Syst. Evol. Microbiol.">
        <title>The Global Catalogue of Microorganisms (GCM) 10K type strain sequencing project: providing services to taxonomists for standard genome sequencing and annotation.</title>
        <authorList>
            <consortium name="The Broad Institute Genomics Platform"/>
            <consortium name="The Broad Institute Genome Sequencing Center for Infectious Disease"/>
            <person name="Wu L."/>
            <person name="Ma J."/>
        </authorList>
    </citation>
    <scope>NUCLEOTIDE SEQUENCE [LARGE SCALE GENOMIC DNA]</scope>
    <source>
        <strain evidence="9">CGMCC 1.16031</strain>
    </source>
</reference>
<keyword evidence="6 7" id="KW-0472">Membrane</keyword>
<comment type="similarity">
    <text evidence="2">Belongs to the polysaccharide synthase family.</text>
</comment>
<dbReference type="EMBL" id="JBHSUS010000001">
    <property type="protein sequence ID" value="MFC6438696.1"/>
    <property type="molecule type" value="Genomic_DNA"/>
</dbReference>
<dbReference type="RefSeq" id="WP_131259420.1">
    <property type="nucleotide sequence ID" value="NZ_JBHSUS010000001.1"/>
</dbReference>
<feature type="transmembrane region" description="Helical" evidence="7">
    <location>
        <begin position="325"/>
        <end position="346"/>
    </location>
</feature>
<evidence type="ECO:0000256" key="2">
    <source>
        <dbReference type="ARBA" id="ARBA00007430"/>
    </source>
</evidence>
<feature type="transmembrane region" description="Helical" evidence="7">
    <location>
        <begin position="45"/>
        <end position="69"/>
    </location>
</feature>
<feature type="transmembrane region" description="Helical" evidence="7">
    <location>
        <begin position="283"/>
        <end position="305"/>
    </location>
</feature>
<feature type="transmembrane region" description="Helical" evidence="7">
    <location>
        <begin position="439"/>
        <end position="462"/>
    </location>
</feature>
<evidence type="ECO:0000256" key="1">
    <source>
        <dbReference type="ARBA" id="ARBA00004651"/>
    </source>
</evidence>
<evidence type="ECO:0000256" key="4">
    <source>
        <dbReference type="ARBA" id="ARBA00022692"/>
    </source>
</evidence>
<evidence type="ECO:0000256" key="6">
    <source>
        <dbReference type="ARBA" id="ARBA00023136"/>
    </source>
</evidence>
<evidence type="ECO:0000313" key="9">
    <source>
        <dbReference type="Proteomes" id="UP001596364"/>
    </source>
</evidence>
<evidence type="ECO:0000256" key="5">
    <source>
        <dbReference type="ARBA" id="ARBA00022989"/>
    </source>
</evidence>